<protein>
    <submittedName>
        <fullName evidence="1">Uncharacterized protein</fullName>
    </submittedName>
</protein>
<organism evidence="1 2">
    <name type="scientific">Hyalomma asiaticum</name>
    <name type="common">Tick</name>
    <dbReference type="NCBI Taxonomy" id="266040"/>
    <lineage>
        <taxon>Eukaryota</taxon>
        <taxon>Metazoa</taxon>
        <taxon>Ecdysozoa</taxon>
        <taxon>Arthropoda</taxon>
        <taxon>Chelicerata</taxon>
        <taxon>Arachnida</taxon>
        <taxon>Acari</taxon>
        <taxon>Parasitiformes</taxon>
        <taxon>Ixodida</taxon>
        <taxon>Ixodoidea</taxon>
        <taxon>Ixodidae</taxon>
        <taxon>Hyalomminae</taxon>
        <taxon>Hyalomma</taxon>
    </lineage>
</organism>
<evidence type="ECO:0000313" key="2">
    <source>
        <dbReference type="Proteomes" id="UP000821845"/>
    </source>
</evidence>
<keyword evidence="2" id="KW-1185">Reference proteome</keyword>
<comment type="caution">
    <text evidence="1">The sequence shown here is derived from an EMBL/GenBank/DDBJ whole genome shotgun (WGS) entry which is preliminary data.</text>
</comment>
<dbReference type="EMBL" id="CM023484">
    <property type="protein sequence ID" value="KAH6932077.1"/>
    <property type="molecule type" value="Genomic_DNA"/>
</dbReference>
<proteinExistence type="predicted"/>
<evidence type="ECO:0000313" key="1">
    <source>
        <dbReference type="EMBL" id="KAH6932077.1"/>
    </source>
</evidence>
<reference evidence="1" key="1">
    <citation type="submission" date="2020-05" db="EMBL/GenBank/DDBJ databases">
        <title>Large-scale comparative analyses of tick genomes elucidate their genetic diversity and vector capacities.</title>
        <authorList>
            <person name="Jia N."/>
            <person name="Wang J."/>
            <person name="Shi W."/>
            <person name="Du L."/>
            <person name="Sun Y."/>
            <person name="Zhan W."/>
            <person name="Jiang J."/>
            <person name="Wang Q."/>
            <person name="Zhang B."/>
            <person name="Ji P."/>
            <person name="Sakyi L.B."/>
            <person name="Cui X."/>
            <person name="Yuan T."/>
            <person name="Jiang B."/>
            <person name="Yang W."/>
            <person name="Lam T.T.-Y."/>
            <person name="Chang Q."/>
            <person name="Ding S."/>
            <person name="Wang X."/>
            <person name="Zhu J."/>
            <person name="Ruan X."/>
            <person name="Zhao L."/>
            <person name="Wei J."/>
            <person name="Que T."/>
            <person name="Du C."/>
            <person name="Cheng J."/>
            <person name="Dai P."/>
            <person name="Han X."/>
            <person name="Huang E."/>
            <person name="Gao Y."/>
            <person name="Liu J."/>
            <person name="Shao H."/>
            <person name="Ye R."/>
            <person name="Li L."/>
            <person name="Wei W."/>
            <person name="Wang X."/>
            <person name="Wang C."/>
            <person name="Yang T."/>
            <person name="Huo Q."/>
            <person name="Li W."/>
            <person name="Guo W."/>
            <person name="Chen H."/>
            <person name="Zhou L."/>
            <person name="Ni X."/>
            <person name="Tian J."/>
            <person name="Zhou Y."/>
            <person name="Sheng Y."/>
            <person name="Liu T."/>
            <person name="Pan Y."/>
            <person name="Xia L."/>
            <person name="Li J."/>
            <person name="Zhao F."/>
            <person name="Cao W."/>
        </authorList>
    </citation>
    <scope>NUCLEOTIDE SEQUENCE</scope>
    <source>
        <strain evidence="1">Hyas-2018</strain>
    </source>
</reference>
<gene>
    <name evidence="1" type="ORF">HPB50_002832</name>
</gene>
<dbReference type="Proteomes" id="UP000821845">
    <property type="component" value="Chromosome 4"/>
</dbReference>
<sequence length="87" mass="9686">MSESSSTQQYTTESEARHYIASSSKKTNLIHNGSHVVSEVTTKGAVQENEILRESPPSLEIRKIITTTGEPEAKRLATGRRLLTIFR</sequence>
<name>A0ACB7SG05_HYAAI</name>
<accession>A0ACB7SG05</accession>